<accession>A0A6J6DI72</accession>
<dbReference type="AlphaFoldDB" id="A0A6J6DI72"/>
<sequence>MLRIKPHLPLVWRTPTSCQLGSIAPVVILTVVSPSHERLLTALFDGLSRVTYDALARQRGLSRDDADAFLAALEPALDSTLEPALASCAVTIAGNGPGRGEIRHVLPNVHDDTDVPAGTGIPAQETLAVIVESYLVSGEMAGRWLRRDIPHLLVTFDEEGATVGPLVVPGRIPCAHCLDLHQRDADASWVAIASQLVHRPHPPSTAMLRGAVATEVSRMLLDREQPLRCATRTRIRASDLGVSQSVSEFHPDCQCRSLQENVIALASRRESRSPQPTTATVDSQRA</sequence>
<organism evidence="1">
    <name type="scientific">freshwater metagenome</name>
    <dbReference type="NCBI Taxonomy" id="449393"/>
    <lineage>
        <taxon>unclassified sequences</taxon>
        <taxon>metagenomes</taxon>
        <taxon>ecological metagenomes</taxon>
    </lineage>
</organism>
<proteinExistence type="predicted"/>
<reference evidence="1" key="1">
    <citation type="submission" date="2020-05" db="EMBL/GenBank/DDBJ databases">
        <authorList>
            <person name="Chiriac C."/>
            <person name="Salcher M."/>
            <person name="Ghai R."/>
            <person name="Kavagutti S V."/>
        </authorList>
    </citation>
    <scope>NUCLEOTIDE SEQUENCE</scope>
</reference>
<name>A0A6J6DI72_9ZZZZ</name>
<gene>
    <name evidence="1" type="ORF">UFOPK1591_00903</name>
</gene>
<evidence type="ECO:0000313" key="1">
    <source>
        <dbReference type="EMBL" id="CAB4563791.1"/>
    </source>
</evidence>
<protein>
    <submittedName>
        <fullName evidence="1">Unannotated protein</fullName>
    </submittedName>
</protein>
<dbReference type="Gene3D" id="3.40.50.720">
    <property type="entry name" value="NAD(P)-binding Rossmann-like Domain"/>
    <property type="match status" value="1"/>
</dbReference>
<dbReference type="EMBL" id="CAEZTD010000065">
    <property type="protein sequence ID" value="CAB4563791.1"/>
    <property type="molecule type" value="Genomic_DNA"/>
</dbReference>